<feature type="domain" description="Cyclin-like" evidence="8">
    <location>
        <begin position="104"/>
        <end position="192"/>
    </location>
</feature>
<accession>A0A4D6L0R3</accession>
<keyword evidence="4 7" id="KW-0195">Cyclin</keyword>
<evidence type="ECO:0000256" key="7">
    <source>
        <dbReference type="RuleBase" id="RU000383"/>
    </source>
</evidence>
<dbReference type="InterPro" id="IPR036915">
    <property type="entry name" value="Cyclin-like_sf"/>
</dbReference>
<comment type="subunit">
    <text evidence="2">Interacts with the CDC2 protein kinase to form a serine/threonine kinase holoenzyme complex also known as maturation promoting factor (MPF). The cyclin subunit imparts substrate specificity to the complex.</text>
</comment>
<dbReference type="GO" id="GO:0051301">
    <property type="term" value="P:cell division"/>
    <property type="evidence" value="ECO:0007669"/>
    <property type="project" value="UniProtKB-KW"/>
</dbReference>
<dbReference type="Pfam" id="PF00134">
    <property type="entry name" value="Cyclin_N"/>
    <property type="match status" value="1"/>
</dbReference>
<dbReference type="Pfam" id="PF02984">
    <property type="entry name" value="Cyclin_C"/>
    <property type="match status" value="1"/>
</dbReference>
<proteinExistence type="inferred from homology"/>
<reference evidence="10 11" key="1">
    <citation type="submission" date="2019-04" db="EMBL/GenBank/DDBJ databases">
        <title>An improved genome assembly and genetic linkage map for asparagus bean, Vigna unguiculata ssp. sesquipedialis.</title>
        <authorList>
            <person name="Xia Q."/>
            <person name="Zhang R."/>
            <person name="Dong Y."/>
        </authorList>
    </citation>
    <scope>NUCLEOTIDE SEQUENCE [LARGE SCALE GENOMIC DNA]</scope>
    <source>
        <tissue evidence="10">Leaf</tissue>
    </source>
</reference>
<dbReference type="InterPro" id="IPR013763">
    <property type="entry name" value="Cyclin-like_dom"/>
</dbReference>
<name>A0A4D6L0R3_VIGUN</name>
<evidence type="ECO:0000256" key="5">
    <source>
        <dbReference type="ARBA" id="ARBA00023306"/>
    </source>
</evidence>
<dbReference type="FunFam" id="1.10.472.10:FF:000034">
    <property type="entry name" value="D2/4-type cyclin"/>
    <property type="match status" value="1"/>
</dbReference>
<keyword evidence="5" id="KW-0131">Cell cycle</keyword>
<dbReference type="FunFam" id="1.10.472.10:FF:000040">
    <property type="entry name" value="D6-type cyclin"/>
    <property type="match status" value="1"/>
</dbReference>
<dbReference type="SMART" id="SM00385">
    <property type="entry name" value="CYCLIN"/>
    <property type="match status" value="1"/>
</dbReference>
<dbReference type="Gramene" id="Vigun03g230600.1.v1.2">
    <property type="protein sequence ID" value="Vigun03g230600.1.v1.2"/>
    <property type="gene ID" value="Vigun03g230600.v1.2"/>
</dbReference>
<dbReference type="SMART" id="SM01332">
    <property type="entry name" value="Cyclin_C"/>
    <property type="match status" value="1"/>
</dbReference>
<dbReference type="CDD" id="cd20543">
    <property type="entry name" value="CYCLIN_AtCycD-like_rpt1"/>
    <property type="match status" value="1"/>
</dbReference>
<evidence type="ECO:0000256" key="3">
    <source>
        <dbReference type="ARBA" id="ARBA00022618"/>
    </source>
</evidence>
<evidence type="ECO:0000256" key="1">
    <source>
        <dbReference type="ARBA" id="ARBA00009065"/>
    </source>
</evidence>
<comment type="similarity">
    <text evidence="1">Belongs to the cyclin family. Cyclin D subfamily.</text>
</comment>
<keyword evidence="11" id="KW-1185">Reference proteome</keyword>
<dbReference type="CDD" id="cd20544">
    <property type="entry name" value="CYCLIN_AtCycD-like_rpt2"/>
    <property type="match status" value="1"/>
</dbReference>
<gene>
    <name evidence="10" type="ORF">DEO72_LG2g2333</name>
</gene>
<dbReference type="AlphaFoldDB" id="A0A4D6L0R3"/>
<dbReference type="PANTHER" id="PTHR10177">
    <property type="entry name" value="CYCLINS"/>
    <property type="match status" value="1"/>
</dbReference>
<evidence type="ECO:0000259" key="8">
    <source>
        <dbReference type="SMART" id="SM00385"/>
    </source>
</evidence>
<evidence type="ECO:0000256" key="2">
    <source>
        <dbReference type="ARBA" id="ARBA00011177"/>
    </source>
</evidence>
<dbReference type="Gene3D" id="1.10.472.10">
    <property type="entry name" value="Cyclin-like"/>
    <property type="match status" value="2"/>
</dbReference>
<organism evidence="10 11">
    <name type="scientific">Vigna unguiculata</name>
    <name type="common">Cowpea</name>
    <dbReference type="NCBI Taxonomy" id="3917"/>
    <lineage>
        <taxon>Eukaryota</taxon>
        <taxon>Viridiplantae</taxon>
        <taxon>Streptophyta</taxon>
        <taxon>Embryophyta</taxon>
        <taxon>Tracheophyta</taxon>
        <taxon>Spermatophyta</taxon>
        <taxon>Magnoliopsida</taxon>
        <taxon>eudicotyledons</taxon>
        <taxon>Gunneridae</taxon>
        <taxon>Pentapetalae</taxon>
        <taxon>rosids</taxon>
        <taxon>fabids</taxon>
        <taxon>Fabales</taxon>
        <taxon>Fabaceae</taxon>
        <taxon>Papilionoideae</taxon>
        <taxon>50 kb inversion clade</taxon>
        <taxon>NPAAA clade</taxon>
        <taxon>indigoferoid/millettioid clade</taxon>
        <taxon>Phaseoleae</taxon>
        <taxon>Vigna</taxon>
    </lineage>
</organism>
<dbReference type="PROSITE" id="PS00292">
    <property type="entry name" value="CYCLINS"/>
    <property type="match status" value="1"/>
</dbReference>
<dbReference type="OrthoDB" id="5590282at2759"/>
<dbReference type="InterPro" id="IPR004367">
    <property type="entry name" value="Cyclin_C-dom"/>
</dbReference>
<keyword evidence="3" id="KW-0132">Cell division</keyword>
<dbReference type="InterPro" id="IPR039361">
    <property type="entry name" value="Cyclin"/>
</dbReference>
<dbReference type="EMBL" id="CP039346">
    <property type="protein sequence ID" value="QCD82001.1"/>
    <property type="molecule type" value="Genomic_DNA"/>
</dbReference>
<evidence type="ECO:0000259" key="9">
    <source>
        <dbReference type="SMART" id="SM01332"/>
    </source>
</evidence>
<evidence type="ECO:0000256" key="4">
    <source>
        <dbReference type="ARBA" id="ARBA00023127"/>
    </source>
</evidence>
<dbReference type="Proteomes" id="UP000501690">
    <property type="component" value="Linkage Group LG2"/>
</dbReference>
<dbReference type="SUPFAM" id="SSF47954">
    <property type="entry name" value="Cyclin-like"/>
    <property type="match status" value="2"/>
</dbReference>
<evidence type="ECO:0000313" key="11">
    <source>
        <dbReference type="Proteomes" id="UP000501690"/>
    </source>
</evidence>
<sequence length="358" mass="39992">MEETIDPATSSLLCLENNDMCFDDFECNVADESPSWDHKNPNFNNQCLIEDNLGSEHVLDSPVLSDEIVLGLIGKEREHLPRDDYLERLLGGDLDLSVRSQALDWIWKAHAHYDFGPSSLCLSVNYLDRFLSLYELPGDSNWSAQLLAVACLSIAAKIDEIKVPSCIDIQVGEPKFLFEAKTIQRMELLVLSTLKWKMQALTPFSFVDYFIKKITCDQLLVKSSILRSVGLILDIIRCINFLEFKPSEIAAAVAISVSRKLQAEEIDEALTCFVSVGKERILKCLELIRDLPLIQASTNLGNNLAPLVPQSPIGVLDAACFISICDELTVGLSTDYWVDTPNSKRMKISDPLDGIFKS</sequence>
<evidence type="ECO:0000256" key="6">
    <source>
        <dbReference type="ARBA" id="ARBA00032263"/>
    </source>
</evidence>
<dbReference type="InterPro" id="IPR048258">
    <property type="entry name" value="Cyclins_cyclin-box"/>
</dbReference>
<dbReference type="InterPro" id="IPR006671">
    <property type="entry name" value="Cyclin_N"/>
</dbReference>
<evidence type="ECO:0000313" key="10">
    <source>
        <dbReference type="EMBL" id="QCD82001.1"/>
    </source>
</evidence>
<feature type="domain" description="Cyclin C-terminal" evidence="9">
    <location>
        <begin position="201"/>
        <end position="324"/>
    </location>
</feature>
<protein>
    <recommendedName>
        <fullName evidence="6">B-like cyclin</fullName>
    </recommendedName>
</protein>